<feature type="modified residue" description="N6-(pyridoxal phosphate)lysine" evidence="3">
    <location>
        <position position="221"/>
    </location>
</feature>
<evidence type="ECO:0000313" key="5">
    <source>
        <dbReference type="EMBL" id="OEJ87560.1"/>
    </source>
</evidence>
<name>A0A1E5RKW4_9ASCO</name>
<evidence type="ECO:0000256" key="3">
    <source>
        <dbReference type="PIRSR" id="PIRSR001434-2"/>
    </source>
</evidence>
<reference evidence="6" key="1">
    <citation type="journal article" date="2016" name="Genome Announc.">
        <title>Genome sequences of three species of Hanseniaspora isolated from spontaneous wine fermentations.</title>
        <authorList>
            <person name="Sternes P.R."/>
            <person name="Lee D."/>
            <person name="Kutyna D.R."/>
            <person name="Borneman A.R."/>
        </authorList>
    </citation>
    <scope>NUCLEOTIDE SEQUENCE [LARGE SCALE GENOMIC DNA]</scope>
    <source>
        <strain evidence="6">AWRI3578</strain>
    </source>
</reference>
<dbReference type="InterPro" id="IPR015424">
    <property type="entry name" value="PyrdxlP-dep_Trfase"/>
</dbReference>
<keyword evidence="2 3" id="KW-0663">Pyridoxal phosphate</keyword>
<comment type="caution">
    <text evidence="5">The sequence shown here is derived from an EMBL/GenBank/DDBJ whole genome shotgun (WGS) entry which is preliminary data.</text>
</comment>
<dbReference type="PANTHER" id="PTHR11808">
    <property type="entry name" value="TRANS-SULFURATION ENZYME FAMILY MEMBER"/>
    <property type="match status" value="1"/>
</dbReference>
<dbReference type="PANTHER" id="PTHR11808:SF35">
    <property type="entry name" value="CYSTATHIONINE GAMMA-SYNTHASE (AFU_ORTHOLOGUE AFUA_7G01590)"/>
    <property type="match status" value="1"/>
</dbReference>
<dbReference type="OrthoDB" id="3512640at2759"/>
<evidence type="ECO:0000313" key="6">
    <source>
        <dbReference type="Proteomes" id="UP000095605"/>
    </source>
</evidence>
<dbReference type="InterPro" id="IPR015422">
    <property type="entry name" value="PyrdxlP-dep_Trfase_small"/>
</dbReference>
<dbReference type="InterPro" id="IPR000277">
    <property type="entry name" value="Cys/Met-Metab_PyrdxlP-dep_enz"/>
</dbReference>
<comment type="cofactor">
    <cofactor evidence="1 4">
        <name>pyridoxal 5'-phosphate</name>
        <dbReference type="ChEBI" id="CHEBI:597326"/>
    </cofactor>
</comment>
<evidence type="ECO:0000256" key="2">
    <source>
        <dbReference type="ARBA" id="ARBA00022898"/>
    </source>
</evidence>
<accession>A0A1E5RKW4</accession>
<organism evidence="5 6">
    <name type="scientific">Hanseniaspora opuntiae</name>
    <dbReference type="NCBI Taxonomy" id="211096"/>
    <lineage>
        <taxon>Eukaryota</taxon>
        <taxon>Fungi</taxon>
        <taxon>Dikarya</taxon>
        <taxon>Ascomycota</taxon>
        <taxon>Saccharomycotina</taxon>
        <taxon>Saccharomycetes</taxon>
        <taxon>Saccharomycodales</taxon>
        <taxon>Saccharomycodaceae</taxon>
        <taxon>Hanseniaspora</taxon>
    </lineage>
</organism>
<proteinExistence type="inferred from homology"/>
<protein>
    <submittedName>
        <fullName evidence="5">Putative trans-sulfuration enzyme</fullName>
    </submittedName>
</protein>
<sequence>MGITKNDYVSENHNNADINTLLIHSDDVLNDRIVNDVAPPINVTTTFRYSSNPDEWIPWADQTPEEKEKLLNHDFVYSRLSHPNNIRLEKNLNNIFDGYTTIYNSGLGAFNGIINYINPKQIFLPDCYHGIQSICRIWERNHGTKIYNNIDEIFNHLQEGDLVHIENPVNPFGTVIDIKKYIDYAHSKKAYVVWDATFAPSPIVNNHWDYDPDFILHSLTKYYAGHSDLLAGCIVTRSSEIDTFLKNDRIYLATNIGNLESFLLLRSLRSYELRVEKQSSNAKKVVEWLESNKEKFNGNIVKVSHAITQRKELAEKNQDTSFIDNFFDEDHTTPVFSLYLKDFYSCKTFITNLKYFHHATSLGGVESLVELRCLTDPYIDRNLIRVSIGCESAKDLINDIEQALSKI</sequence>
<comment type="similarity">
    <text evidence="4">Belongs to the trans-sulfuration enzymes family.</text>
</comment>
<dbReference type="GO" id="GO:0005737">
    <property type="term" value="C:cytoplasm"/>
    <property type="evidence" value="ECO:0007669"/>
    <property type="project" value="TreeGrafter"/>
</dbReference>
<dbReference type="Pfam" id="PF01053">
    <property type="entry name" value="Cys_Met_Meta_PP"/>
    <property type="match status" value="1"/>
</dbReference>
<dbReference type="Gene3D" id="3.40.640.10">
    <property type="entry name" value="Type I PLP-dependent aspartate aminotransferase-like (Major domain)"/>
    <property type="match status" value="1"/>
</dbReference>
<dbReference type="Gene3D" id="3.90.1150.10">
    <property type="entry name" value="Aspartate Aminotransferase, domain 1"/>
    <property type="match status" value="1"/>
</dbReference>
<dbReference type="EMBL" id="LPNL01000004">
    <property type="protein sequence ID" value="OEJ87560.1"/>
    <property type="molecule type" value="Genomic_DNA"/>
</dbReference>
<dbReference type="AlphaFoldDB" id="A0A1E5RKW4"/>
<dbReference type="GO" id="GO:0016846">
    <property type="term" value="F:carbon-sulfur lyase activity"/>
    <property type="evidence" value="ECO:0007669"/>
    <property type="project" value="TreeGrafter"/>
</dbReference>
<dbReference type="InterPro" id="IPR015421">
    <property type="entry name" value="PyrdxlP-dep_Trfase_major"/>
</dbReference>
<keyword evidence="6" id="KW-1185">Reference proteome</keyword>
<evidence type="ECO:0000256" key="4">
    <source>
        <dbReference type="RuleBase" id="RU362118"/>
    </source>
</evidence>
<dbReference type="Proteomes" id="UP000095605">
    <property type="component" value="Unassembled WGS sequence"/>
</dbReference>
<dbReference type="GO" id="GO:0019346">
    <property type="term" value="P:transsulfuration"/>
    <property type="evidence" value="ECO:0007669"/>
    <property type="project" value="InterPro"/>
</dbReference>
<gene>
    <name evidence="5" type="ORF">AWRI3578_g2028</name>
</gene>
<evidence type="ECO:0000256" key="1">
    <source>
        <dbReference type="ARBA" id="ARBA00001933"/>
    </source>
</evidence>
<dbReference type="SUPFAM" id="SSF53383">
    <property type="entry name" value="PLP-dependent transferases"/>
    <property type="match status" value="1"/>
</dbReference>
<dbReference type="GO" id="GO:0030170">
    <property type="term" value="F:pyridoxal phosphate binding"/>
    <property type="evidence" value="ECO:0007669"/>
    <property type="project" value="InterPro"/>
</dbReference>
<dbReference type="PIRSF" id="PIRSF001434">
    <property type="entry name" value="CGS"/>
    <property type="match status" value="1"/>
</dbReference>